<dbReference type="Pfam" id="PF21623">
    <property type="entry name" value="HK_sensor_dom_bact"/>
    <property type="match status" value="1"/>
</dbReference>
<dbReference type="InterPro" id="IPR050469">
    <property type="entry name" value="Diguanylate_Cyclase"/>
</dbReference>
<comment type="caution">
    <text evidence="3">The sequence shown here is derived from an EMBL/GenBank/DDBJ whole genome shotgun (WGS) entry which is preliminary data.</text>
</comment>
<feature type="transmembrane region" description="Helical" evidence="1">
    <location>
        <begin position="342"/>
        <end position="359"/>
    </location>
</feature>
<dbReference type="PANTHER" id="PTHR45138:SF23">
    <property type="entry name" value="SIGNALING PROTEIN"/>
    <property type="match status" value="1"/>
</dbReference>
<reference evidence="3 4" key="1">
    <citation type="submission" date="2020-11" db="EMBL/GenBank/DDBJ databases">
        <title>Fusibacter basophilias sp. nov.</title>
        <authorList>
            <person name="Qiu D."/>
        </authorList>
    </citation>
    <scope>NUCLEOTIDE SEQUENCE [LARGE SCALE GENOMIC DNA]</scope>
    <source>
        <strain evidence="3 4">Q10-2</strain>
    </source>
</reference>
<evidence type="ECO:0000313" key="3">
    <source>
        <dbReference type="EMBL" id="MBF4694155.1"/>
    </source>
</evidence>
<evidence type="ECO:0000313" key="4">
    <source>
        <dbReference type="Proteomes" id="UP000614200"/>
    </source>
</evidence>
<name>A0ABR9ZW81_9FIRM</name>
<accession>A0ABR9ZW81</accession>
<dbReference type="PANTHER" id="PTHR45138">
    <property type="entry name" value="REGULATORY COMPONENTS OF SENSORY TRANSDUCTION SYSTEM"/>
    <property type="match status" value="1"/>
</dbReference>
<proteinExistence type="predicted"/>
<dbReference type="NCBIfam" id="TIGR00254">
    <property type="entry name" value="GGDEF"/>
    <property type="match status" value="1"/>
</dbReference>
<feature type="transmembrane region" description="Helical" evidence="1">
    <location>
        <begin position="15"/>
        <end position="37"/>
    </location>
</feature>
<dbReference type="Gene3D" id="3.30.450.20">
    <property type="entry name" value="PAS domain"/>
    <property type="match status" value="2"/>
</dbReference>
<gene>
    <name evidence="3" type="ORF">ISU02_13620</name>
</gene>
<dbReference type="Pfam" id="PF00990">
    <property type="entry name" value="GGDEF"/>
    <property type="match status" value="1"/>
</dbReference>
<keyword evidence="1" id="KW-0472">Membrane</keyword>
<dbReference type="EMBL" id="JADKNH010000008">
    <property type="protein sequence ID" value="MBF4694155.1"/>
    <property type="molecule type" value="Genomic_DNA"/>
</dbReference>
<dbReference type="PROSITE" id="PS50887">
    <property type="entry name" value="GGDEF"/>
    <property type="match status" value="1"/>
</dbReference>
<dbReference type="RefSeq" id="WP_194702398.1">
    <property type="nucleotide sequence ID" value="NZ_JADKNH010000008.1"/>
</dbReference>
<dbReference type="InterPro" id="IPR048760">
    <property type="entry name" value="VP0354-like_sensor_dom"/>
</dbReference>
<dbReference type="CDD" id="cd01949">
    <property type="entry name" value="GGDEF"/>
    <property type="match status" value="1"/>
</dbReference>
<dbReference type="Gene3D" id="3.30.70.270">
    <property type="match status" value="1"/>
</dbReference>
<dbReference type="InterPro" id="IPR000160">
    <property type="entry name" value="GGDEF_dom"/>
</dbReference>
<dbReference type="Proteomes" id="UP000614200">
    <property type="component" value="Unassembled WGS sequence"/>
</dbReference>
<evidence type="ECO:0000256" key="1">
    <source>
        <dbReference type="SAM" id="Phobius"/>
    </source>
</evidence>
<dbReference type="InterPro" id="IPR029151">
    <property type="entry name" value="Sensor-like_sf"/>
</dbReference>
<dbReference type="InterPro" id="IPR043128">
    <property type="entry name" value="Rev_trsase/Diguanyl_cyclase"/>
</dbReference>
<dbReference type="InterPro" id="IPR029787">
    <property type="entry name" value="Nucleotide_cyclase"/>
</dbReference>
<keyword evidence="1" id="KW-1133">Transmembrane helix</keyword>
<dbReference type="SUPFAM" id="SSF103190">
    <property type="entry name" value="Sensory domain-like"/>
    <property type="match status" value="2"/>
</dbReference>
<evidence type="ECO:0000259" key="2">
    <source>
        <dbReference type="PROSITE" id="PS50887"/>
    </source>
</evidence>
<organism evidence="3 4">
    <name type="scientific">Fusibacter ferrireducens</name>
    <dbReference type="NCBI Taxonomy" id="2785058"/>
    <lineage>
        <taxon>Bacteria</taxon>
        <taxon>Bacillati</taxon>
        <taxon>Bacillota</taxon>
        <taxon>Clostridia</taxon>
        <taxon>Eubacteriales</taxon>
        <taxon>Eubacteriales Family XII. Incertae Sedis</taxon>
        <taxon>Fusibacter</taxon>
    </lineage>
</organism>
<dbReference type="SMART" id="SM00267">
    <property type="entry name" value="GGDEF"/>
    <property type="match status" value="1"/>
</dbReference>
<protein>
    <submittedName>
        <fullName evidence="3">GGDEF domain-containing protein</fullName>
    </submittedName>
</protein>
<keyword evidence="4" id="KW-1185">Reference proteome</keyword>
<keyword evidence="1" id="KW-0812">Transmembrane</keyword>
<dbReference type="SUPFAM" id="SSF55073">
    <property type="entry name" value="Nucleotide cyclase"/>
    <property type="match status" value="1"/>
</dbReference>
<feature type="domain" description="GGDEF" evidence="2">
    <location>
        <begin position="402"/>
        <end position="534"/>
    </location>
</feature>
<sequence>MDVMDPKREKSKWTILEYIAIIFFVMFIIFFLVLFYVEKNVREVKFQELIKNEQRVIALENSILDQEYRMVLEDLKFLQHTFNNAETGAHKVDDVASVWREFSTHRNIYDQIRFIDLEGDERIRINYEDGKGKIVPVDQLQNKVERYYFTNTIHLPEESIYISQLDLNMENDSIEEPYKPVIRIGTPLYDLDKQLKGIVVLNYLADHMLDNFRSMATNGVGEIVLLNSEGYWLSSENPDLEYSFMFEDAQEQSFGNFYPKEWGDILDGKTEILTYNGLFVATKVNLTSRVTQDIGYPDKSQLEMDLGDWYMVSTVLRDSEHQLYFSDDDQAILWFVLRENSIFCLLILIISALISYLIWVNRKAYLSIKFYSEYDAATKTYNRRAGLKRLKELMSQVGRLNFKMSLCFIDVNGLKMVNDNLGHKYGDELILSAVQGIKDQIRKKDFIVRFGGDEFLVVFHNSNLEDAEKIWQRIAMGYENINQSENRSYNLSVSHGIVEVTVDSEEDLENLIKLADEKMYEEKRVIKQSVQILK</sequence>